<gene>
    <name evidence="2" type="ORF">FOL47_006270</name>
</gene>
<reference evidence="2 3" key="1">
    <citation type="submission" date="2020-04" db="EMBL/GenBank/DDBJ databases">
        <title>Perkinsus chesapeaki whole genome sequence.</title>
        <authorList>
            <person name="Bogema D.R."/>
        </authorList>
    </citation>
    <scope>NUCLEOTIDE SEQUENCE [LARGE SCALE GENOMIC DNA]</scope>
    <source>
        <strain evidence="2">ATCC PRA-425</strain>
    </source>
</reference>
<name>A0A7J6KGA5_PERCH</name>
<dbReference type="InterPro" id="IPR036397">
    <property type="entry name" value="RNaseH_sf"/>
</dbReference>
<dbReference type="EMBL" id="JAAPAO010003486">
    <property type="protein sequence ID" value="KAF4646433.1"/>
    <property type="molecule type" value="Genomic_DNA"/>
</dbReference>
<dbReference type="Gene3D" id="3.30.420.10">
    <property type="entry name" value="Ribonuclease H-like superfamily/Ribonuclease H"/>
    <property type="match status" value="1"/>
</dbReference>
<sequence length="110" mass="12037">SDNGPAFASEDWSSFLSALHIQARFGTPAVPRHQGAVERLNREIKSAIRIGNAVDDHRRLPWWTSALVAVGVHNSSPLPDYPALTPSELTLGSDHTALLRGIEDPLYQND</sequence>
<feature type="non-terminal residue" evidence="2">
    <location>
        <position position="110"/>
    </location>
</feature>
<feature type="domain" description="Integrase catalytic" evidence="1">
    <location>
        <begin position="1"/>
        <end position="94"/>
    </location>
</feature>
<organism evidence="2 3">
    <name type="scientific">Perkinsus chesapeaki</name>
    <name type="common">Clam parasite</name>
    <name type="synonym">Perkinsus andrewsi</name>
    <dbReference type="NCBI Taxonomy" id="330153"/>
    <lineage>
        <taxon>Eukaryota</taxon>
        <taxon>Sar</taxon>
        <taxon>Alveolata</taxon>
        <taxon>Perkinsozoa</taxon>
        <taxon>Perkinsea</taxon>
        <taxon>Perkinsida</taxon>
        <taxon>Perkinsidae</taxon>
        <taxon>Perkinsus</taxon>
    </lineage>
</organism>
<dbReference type="PROSITE" id="PS50994">
    <property type="entry name" value="INTEGRASE"/>
    <property type="match status" value="1"/>
</dbReference>
<dbReference type="AlphaFoldDB" id="A0A7J6KGA5"/>
<dbReference type="InterPro" id="IPR001584">
    <property type="entry name" value="Integrase_cat-core"/>
</dbReference>
<evidence type="ECO:0000259" key="1">
    <source>
        <dbReference type="PROSITE" id="PS50994"/>
    </source>
</evidence>
<dbReference type="OrthoDB" id="10048726at2759"/>
<accession>A0A7J6KGA5</accession>
<protein>
    <recommendedName>
        <fullName evidence="1">Integrase catalytic domain-containing protein</fullName>
    </recommendedName>
</protein>
<evidence type="ECO:0000313" key="3">
    <source>
        <dbReference type="Proteomes" id="UP000591131"/>
    </source>
</evidence>
<comment type="caution">
    <text evidence="2">The sequence shown here is derived from an EMBL/GenBank/DDBJ whole genome shotgun (WGS) entry which is preliminary data.</text>
</comment>
<keyword evidence="3" id="KW-1185">Reference proteome</keyword>
<dbReference type="GO" id="GO:0003676">
    <property type="term" value="F:nucleic acid binding"/>
    <property type="evidence" value="ECO:0007669"/>
    <property type="project" value="InterPro"/>
</dbReference>
<dbReference type="GO" id="GO:0015074">
    <property type="term" value="P:DNA integration"/>
    <property type="evidence" value="ECO:0007669"/>
    <property type="project" value="InterPro"/>
</dbReference>
<proteinExistence type="predicted"/>
<evidence type="ECO:0000313" key="2">
    <source>
        <dbReference type="EMBL" id="KAF4646433.1"/>
    </source>
</evidence>
<dbReference type="SUPFAM" id="SSF53098">
    <property type="entry name" value="Ribonuclease H-like"/>
    <property type="match status" value="1"/>
</dbReference>
<dbReference type="Proteomes" id="UP000591131">
    <property type="component" value="Unassembled WGS sequence"/>
</dbReference>
<feature type="non-terminal residue" evidence="2">
    <location>
        <position position="1"/>
    </location>
</feature>
<dbReference type="InterPro" id="IPR012337">
    <property type="entry name" value="RNaseH-like_sf"/>
</dbReference>